<evidence type="ECO:0000256" key="1">
    <source>
        <dbReference type="SAM" id="MobiDB-lite"/>
    </source>
</evidence>
<comment type="caution">
    <text evidence="2">The sequence shown here is derived from an EMBL/GenBank/DDBJ whole genome shotgun (WGS) entry which is preliminary data.</text>
</comment>
<accession>A0A8J5S6N1</accession>
<reference evidence="2" key="1">
    <citation type="journal article" date="2021" name="bioRxiv">
        <title>Whole Genome Assembly and Annotation of Northern Wild Rice, Zizania palustris L., Supports a Whole Genome Duplication in the Zizania Genus.</title>
        <authorList>
            <person name="Haas M."/>
            <person name="Kono T."/>
            <person name="Macchietto M."/>
            <person name="Millas R."/>
            <person name="McGilp L."/>
            <person name="Shao M."/>
            <person name="Duquette J."/>
            <person name="Hirsch C.N."/>
            <person name="Kimball J."/>
        </authorList>
    </citation>
    <scope>NUCLEOTIDE SEQUENCE</scope>
    <source>
        <tissue evidence="2">Fresh leaf tissue</tissue>
    </source>
</reference>
<dbReference type="Proteomes" id="UP000729402">
    <property type="component" value="Unassembled WGS sequence"/>
</dbReference>
<keyword evidence="3" id="KW-1185">Reference proteome</keyword>
<gene>
    <name evidence="2" type="ORF">GUJ93_ZPchr0002g25937</name>
</gene>
<evidence type="ECO:0000313" key="2">
    <source>
        <dbReference type="EMBL" id="KAG8056395.1"/>
    </source>
</evidence>
<evidence type="ECO:0000313" key="3">
    <source>
        <dbReference type="Proteomes" id="UP000729402"/>
    </source>
</evidence>
<reference evidence="2" key="2">
    <citation type="submission" date="2021-02" db="EMBL/GenBank/DDBJ databases">
        <authorList>
            <person name="Kimball J.A."/>
            <person name="Haas M.W."/>
            <person name="Macchietto M."/>
            <person name="Kono T."/>
            <person name="Duquette J."/>
            <person name="Shao M."/>
        </authorList>
    </citation>
    <scope>NUCLEOTIDE SEQUENCE</scope>
    <source>
        <tissue evidence="2">Fresh leaf tissue</tissue>
    </source>
</reference>
<organism evidence="2 3">
    <name type="scientific">Zizania palustris</name>
    <name type="common">Northern wild rice</name>
    <dbReference type="NCBI Taxonomy" id="103762"/>
    <lineage>
        <taxon>Eukaryota</taxon>
        <taxon>Viridiplantae</taxon>
        <taxon>Streptophyta</taxon>
        <taxon>Embryophyta</taxon>
        <taxon>Tracheophyta</taxon>
        <taxon>Spermatophyta</taxon>
        <taxon>Magnoliopsida</taxon>
        <taxon>Liliopsida</taxon>
        <taxon>Poales</taxon>
        <taxon>Poaceae</taxon>
        <taxon>BOP clade</taxon>
        <taxon>Oryzoideae</taxon>
        <taxon>Oryzeae</taxon>
        <taxon>Zizaniinae</taxon>
        <taxon>Zizania</taxon>
    </lineage>
</organism>
<feature type="region of interest" description="Disordered" evidence="1">
    <location>
        <begin position="1"/>
        <end position="28"/>
    </location>
</feature>
<feature type="compositionally biased region" description="Basic and acidic residues" evidence="1">
    <location>
        <begin position="81"/>
        <end position="95"/>
    </location>
</feature>
<dbReference type="EMBL" id="JAAALK010000287">
    <property type="protein sequence ID" value="KAG8056395.1"/>
    <property type="molecule type" value="Genomic_DNA"/>
</dbReference>
<proteinExistence type="predicted"/>
<name>A0A8J5S6N1_ZIZPA</name>
<sequence length="95" mass="10873">MEGWRYRSSGRRSKKDDGTKGGEVVASRTQIWRGGHRIWWTSSTMGRWRSRSSGHRSREGGDAPTSRWGGQRSKVSSGGLRSRERVVGREKLRNR</sequence>
<dbReference type="AlphaFoldDB" id="A0A8J5S6N1"/>
<protein>
    <submittedName>
        <fullName evidence="2">Uncharacterized protein</fullName>
    </submittedName>
</protein>
<feature type="region of interest" description="Disordered" evidence="1">
    <location>
        <begin position="44"/>
        <end position="95"/>
    </location>
</feature>